<evidence type="ECO:0000313" key="6">
    <source>
        <dbReference type="Proteomes" id="UP000193200"/>
    </source>
</evidence>
<dbReference type="Proteomes" id="UP000193200">
    <property type="component" value="Unassembled WGS sequence"/>
</dbReference>
<dbReference type="InParanoid" id="A0A1Y5RAX1"/>
<keyword evidence="6" id="KW-1185">Reference proteome</keyword>
<name>A0A1Y5RAX1_9PROT</name>
<dbReference type="RefSeq" id="WP_085881567.1">
    <property type="nucleotide sequence ID" value="NZ_FWFR01000001.1"/>
</dbReference>
<dbReference type="EC" id="4.3.2.3" evidence="5"/>
<organism evidence="5 6">
    <name type="scientific">Oceanibacterium hippocampi</name>
    <dbReference type="NCBI Taxonomy" id="745714"/>
    <lineage>
        <taxon>Bacteria</taxon>
        <taxon>Pseudomonadati</taxon>
        <taxon>Pseudomonadota</taxon>
        <taxon>Alphaproteobacteria</taxon>
        <taxon>Sneathiellales</taxon>
        <taxon>Sneathiellaceae</taxon>
        <taxon>Oceanibacterium</taxon>
    </lineage>
</organism>
<dbReference type="GO" id="GO:0050385">
    <property type="term" value="F:ureidoglycolate lyase activity"/>
    <property type="evidence" value="ECO:0007669"/>
    <property type="project" value="UniProtKB-EC"/>
</dbReference>
<dbReference type="GO" id="GO:0019752">
    <property type="term" value="P:carboxylic acid metabolic process"/>
    <property type="evidence" value="ECO:0007669"/>
    <property type="project" value="UniProtKB-ARBA"/>
</dbReference>
<dbReference type="PANTHER" id="PTHR42796">
    <property type="entry name" value="FUMARYLACETOACETATE HYDROLASE DOMAIN-CONTAINING PROTEIN 2A-RELATED"/>
    <property type="match status" value="1"/>
</dbReference>
<evidence type="ECO:0000259" key="4">
    <source>
        <dbReference type="Pfam" id="PF10370"/>
    </source>
</evidence>
<protein>
    <submittedName>
        <fullName evidence="5">Ureidoglycolate lyase</fullName>
        <ecNumber evidence="5">4.3.2.3</ecNumber>
    </submittedName>
</protein>
<dbReference type="Pfam" id="PF10370">
    <property type="entry name" value="Rv2993c-like_N"/>
    <property type="match status" value="1"/>
</dbReference>
<dbReference type="OrthoDB" id="5197601at2"/>
<dbReference type="InterPro" id="IPR018833">
    <property type="entry name" value="Rv2993c-like_N"/>
</dbReference>
<dbReference type="GO" id="GO:0016853">
    <property type="term" value="F:isomerase activity"/>
    <property type="evidence" value="ECO:0007669"/>
    <property type="project" value="UniProtKB-ARBA"/>
</dbReference>
<dbReference type="SUPFAM" id="SSF56529">
    <property type="entry name" value="FAH"/>
    <property type="match status" value="1"/>
</dbReference>
<dbReference type="AlphaFoldDB" id="A0A1Y5RAX1"/>
<evidence type="ECO:0000259" key="3">
    <source>
        <dbReference type="Pfam" id="PF01557"/>
    </source>
</evidence>
<feature type="domain" description="Rv2993c-like N-terminal" evidence="4">
    <location>
        <begin position="1"/>
        <end position="60"/>
    </location>
</feature>
<reference evidence="5 6" key="1">
    <citation type="submission" date="2017-03" db="EMBL/GenBank/DDBJ databases">
        <authorList>
            <person name="Afonso C.L."/>
            <person name="Miller P.J."/>
            <person name="Scott M.A."/>
            <person name="Spackman E."/>
            <person name="Goraichik I."/>
            <person name="Dimitrov K.M."/>
            <person name="Suarez D.L."/>
            <person name="Swayne D.E."/>
        </authorList>
    </citation>
    <scope>NUCLEOTIDE SEQUENCE [LARGE SCALE GENOMIC DNA]</scope>
    <source>
        <strain evidence="5 6">CECT 7691</strain>
    </source>
</reference>
<comment type="similarity">
    <text evidence="1">Belongs to the FAH family.</text>
</comment>
<sequence length="273" mass="29190">MRLASYRGNGRTGFARIEDQTAIPLETADIPDLRTALGHGIPTQPSGAAMPLDEIEFLPPIPTADKILCIGLNYRKHAEEAGMALPSRPSIFCRFNGSQVGHGVPVVAPNASPEFDFEGELAVIVGRAGRNITEARAMDHVAGYACFAENSVRDFQKHGTQATAGKNFSASGAFGPWLTTADEIADPHALMLESRLNGEVMQRETTADMIFSIPQLIAYVSTWAELLPGDVIVTGTPSGVGFTRKPPVFMKPGDVFEVQIEGVGTLSNPIIAE</sequence>
<dbReference type="InterPro" id="IPR011234">
    <property type="entry name" value="Fumarylacetoacetase-like_C"/>
</dbReference>
<dbReference type="Pfam" id="PF01557">
    <property type="entry name" value="FAA_hydrolase"/>
    <property type="match status" value="1"/>
</dbReference>
<accession>A0A1Y5RAX1</accession>
<keyword evidence="2" id="KW-0479">Metal-binding</keyword>
<evidence type="ECO:0000313" key="5">
    <source>
        <dbReference type="EMBL" id="SLN13153.1"/>
    </source>
</evidence>
<dbReference type="FunFam" id="3.90.850.10:FF:000002">
    <property type="entry name" value="2-hydroxyhepta-2,4-diene-1,7-dioate isomerase"/>
    <property type="match status" value="1"/>
</dbReference>
<dbReference type="GO" id="GO:0046872">
    <property type="term" value="F:metal ion binding"/>
    <property type="evidence" value="ECO:0007669"/>
    <property type="project" value="UniProtKB-KW"/>
</dbReference>
<dbReference type="Gene3D" id="3.90.850.10">
    <property type="entry name" value="Fumarylacetoacetase-like, C-terminal domain"/>
    <property type="match status" value="1"/>
</dbReference>
<gene>
    <name evidence="5" type="ORF">OCH7691_00203</name>
</gene>
<dbReference type="InterPro" id="IPR036663">
    <property type="entry name" value="Fumarylacetoacetase_C_sf"/>
</dbReference>
<proteinExistence type="inferred from homology"/>
<keyword evidence="5" id="KW-0456">Lyase</keyword>
<dbReference type="EMBL" id="FWFR01000001">
    <property type="protein sequence ID" value="SLN13153.1"/>
    <property type="molecule type" value="Genomic_DNA"/>
</dbReference>
<evidence type="ECO:0000256" key="1">
    <source>
        <dbReference type="ARBA" id="ARBA00010211"/>
    </source>
</evidence>
<dbReference type="PANTHER" id="PTHR42796:SF4">
    <property type="entry name" value="FUMARYLACETOACETATE HYDROLASE DOMAIN-CONTAINING PROTEIN 2A"/>
    <property type="match status" value="1"/>
</dbReference>
<dbReference type="InterPro" id="IPR051121">
    <property type="entry name" value="FAH"/>
</dbReference>
<feature type="domain" description="Fumarylacetoacetase-like C-terminal" evidence="3">
    <location>
        <begin position="66"/>
        <end position="270"/>
    </location>
</feature>
<evidence type="ECO:0000256" key="2">
    <source>
        <dbReference type="ARBA" id="ARBA00022723"/>
    </source>
</evidence>